<evidence type="ECO:0000256" key="2">
    <source>
        <dbReference type="ARBA" id="ARBA00022741"/>
    </source>
</evidence>
<keyword evidence="6" id="KW-1185">Reference proteome</keyword>
<dbReference type="SUPFAM" id="SSF52540">
    <property type="entry name" value="P-loop containing nucleoside triphosphate hydrolases"/>
    <property type="match status" value="1"/>
</dbReference>
<dbReference type="PROSITE" id="PS51421">
    <property type="entry name" value="RAS"/>
    <property type="match status" value="1"/>
</dbReference>
<dbReference type="Pfam" id="PF00071">
    <property type="entry name" value="Ras"/>
    <property type="match status" value="1"/>
</dbReference>
<dbReference type="OrthoDB" id="63533at2759"/>
<dbReference type="SMART" id="SM00175">
    <property type="entry name" value="RAB"/>
    <property type="match status" value="1"/>
</dbReference>
<dbReference type="PANTHER" id="PTHR47977">
    <property type="entry name" value="RAS-RELATED PROTEIN RAB"/>
    <property type="match status" value="1"/>
</dbReference>
<name>A0A7J0E188_9ERIC</name>
<dbReference type="PROSITE" id="PS51419">
    <property type="entry name" value="RAB"/>
    <property type="match status" value="1"/>
</dbReference>
<comment type="caution">
    <text evidence="5">The sequence shown here is derived from an EMBL/GenBank/DDBJ whole genome shotgun (WGS) entry which is preliminary data.</text>
</comment>
<reference evidence="5 6" key="1">
    <citation type="submission" date="2019-07" db="EMBL/GenBank/DDBJ databases">
        <title>De Novo Assembly of kiwifruit Actinidia rufa.</title>
        <authorList>
            <person name="Sugita-Konishi S."/>
            <person name="Sato K."/>
            <person name="Mori E."/>
            <person name="Abe Y."/>
            <person name="Kisaki G."/>
            <person name="Hamano K."/>
            <person name="Suezawa K."/>
            <person name="Otani M."/>
            <person name="Fukuda T."/>
            <person name="Manabe T."/>
            <person name="Gomi K."/>
            <person name="Tabuchi M."/>
            <person name="Akimitsu K."/>
            <person name="Kataoka I."/>
        </authorList>
    </citation>
    <scope>NUCLEOTIDE SEQUENCE [LARGE SCALE GENOMIC DNA]</scope>
    <source>
        <strain evidence="6">cv. Fuchu</strain>
    </source>
</reference>
<dbReference type="GO" id="GO:0003924">
    <property type="term" value="F:GTPase activity"/>
    <property type="evidence" value="ECO:0007669"/>
    <property type="project" value="InterPro"/>
</dbReference>
<dbReference type="GO" id="GO:0005525">
    <property type="term" value="F:GTP binding"/>
    <property type="evidence" value="ECO:0007669"/>
    <property type="project" value="UniProtKB-KW"/>
</dbReference>
<comment type="subcellular location">
    <subcellularLocation>
        <location evidence="4">Endomembrane system</location>
        <topology evidence="4">Lipid-anchor</topology>
    </subcellularLocation>
</comment>
<gene>
    <name evidence="5" type="ORF">Acr_01g0000830</name>
</gene>
<evidence type="ECO:0000313" key="6">
    <source>
        <dbReference type="Proteomes" id="UP000585474"/>
    </source>
</evidence>
<accession>A0A7J0E188</accession>
<evidence type="ECO:0000256" key="1">
    <source>
        <dbReference type="ARBA" id="ARBA00006270"/>
    </source>
</evidence>
<evidence type="ECO:0000256" key="4">
    <source>
        <dbReference type="ARBA" id="ARBA00037868"/>
    </source>
</evidence>
<evidence type="ECO:0000313" key="5">
    <source>
        <dbReference type="EMBL" id="GFY80274.1"/>
    </source>
</evidence>
<dbReference type="AlphaFoldDB" id="A0A7J0E188"/>
<dbReference type="InterPro" id="IPR001806">
    <property type="entry name" value="Small_GTPase"/>
</dbReference>
<keyword evidence="2" id="KW-0547">Nucleotide-binding</keyword>
<sequence>MVLVRAPRDLTESRLELVAVRSERDSEMVRDERVLRVLGHNMIDCICTSVMELLNMFPNVGITTLEGYCWTRERFRSLIPSYIRDSSVAVIVYDVANRQSFLNTSKWIEEVRTERGRDVIIILVGNKTDLVDKRQVSIEEGDGKAREFGVMFIETSAKAGFNIKPLFRKIAAALPGMEALSSTKQEDMVDVNLKPNVNASSMEQQGGGCPC</sequence>
<protein>
    <submittedName>
        <fullName evidence="5">RAB GTPase homolog H1E</fullName>
    </submittedName>
</protein>
<dbReference type="Proteomes" id="UP000585474">
    <property type="component" value="Unassembled WGS sequence"/>
</dbReference>
<keyword evidence="3" id="KW-0342">GTP-binding</keyword>
<evidence type="ECO:0000256" key="3">
    <source>
        <dbReference type="ARBA" id="ARBA00023134"/>
    </source>
</evidence>
<dbReference type="SMART" id="SM00173">
    <property type="entry name" value="RAS"/>
    <property type="match status" value="1"/>
</dbReference>
<dbReference type="EMBL" id="BJWL01000001">
    <property type="protein sequence ID" value="GFY80274.1"/>
    <property type="molecule type" value="Genomic_DNA"/>
</dbReference>
<comment type="similarity">
    <text evidence="1">Belongs to the small GTPase superfamily. Rab family.</text>
</comment>
<organism evidence="5 6">
    <name type="scientific">Actinidia rufa</name>
    <dbReference type="NCBI Taxonomy" id="165716"/>
    <lineage>
        <taxon>Eukaryota</taxon>
        <taxon>Viridiplantae</taxon>
        <taxon>Streptophyta</taxon>
        <taxon>Embryophyta</taxon>
        <taxon>Tracheophyta</taxon>
        <taxon>Spermatophyta</taxon>
        <taxon>Magnoliopsida</taxon>
        <taxon>eudicotyledons</taxon>
        <taxon>Gunneridae</taxon>
        <taxon>Pentapetalae</taxon>
        <taxon>asterids</taxon>
        <taxon>Ericales</taxon>
        <taxon>Actinidiaceae</taxon>
        <taxon>Actinidia</taxon>
    </lineage>
</organism>
<dbReference type="Gene3D" id="3.40.50.300">
    <property type="entry name" value="P-loop containing nucleotide triphosphate hydrolases"/>
    <property type="match status" value="1"/>
</dbReference>
<proteinExistence type="inferred from homology"/>
<dbReference type="InterPro" id="IPR050227">
    <property type="entry name" value="Rab"/>
</dbReference>
<dbReference type="SMART" id="SM00174">
    <property type="entry name" value="RHO"/>
    <property type="match status" value="1"/>
</dbReference>
<dbReference type="InterPro" id="IPR027417">
    <property type="entry name" value="P-loop_NTPase"/>
</dbReference>
<dbReference type="GO" id="GO:0012505">
    <property type="term" value="C:endomembrane system"/>
    <property type="evidence" value="ECO:0007669"/>
    <property type="project" value="UniProtKB-SubCell"/>
</dbReference>